<feature type="transmembrane region" description="Helical" evidence="11">
    <location>
        <begin position="343"/>
        <end position="368"/>
    </location>
</feature>
<evidence type="ECO:0000313" key="12">
    <source>
        <dbReference type="EMBL" id="KAK2183053.1"/>
    </source>
</evidence>
<feature type="transmembrane region" description="Helical" evidence="11">
    <location>
        <begin position="132"/>
        <end position="152"/>
    </location>
</feature>
<keyword evidence="6 11" id="KW-0472">Membrane</keyword>
<protein>
    <submittedName>
        <fullName evidence="12">Uncharacterized protein</fullName>
    </submittedName>
</protein>
<dbReference type="GO" id="GO:0089718">
    <property type="term" value="P:amino acid import across plasma membrane"/>
    <property type="evidence" value="ECO:0007669"/>
    <property type="project" value="TreeGrafter"/>
</dbReference>
<evidence type="ECO:0000256" key="7">
    <source>
        <dbReference type="ARBA" id="ARBA00023180"/>
    </source>
</evidence>
<gene>
    <name evidence="12" type="ORF">NP493_325g02062</name>
</gene>
<dbReference type="EMBL" id="JAODUO010000325">
    <property type="protein sequence ID" value="KAK2183053.1"/>
    <property type="molecule type" value="Genomic_DNA"/>
</dbReference>
<feature type="transmembrane region" description="Helical" evidence="11">
    <location>
        <begin position="302"/>
        <end position="323"/>
    </location>
</feature>
<evidence type="ECO:0000256" key="11">
    <source>
        <dbReference type="SAM" id="Phobius"/>
    </source>
</evidence>
<dbReference type="InterPro" id="IPR037272">
    <property type="entry name" value="SNS_sf"/>
</dbReference>
<dbReference type="GO" id="GO:0005886">
    <property type="term" value="C:plasma membrane"/>
    <property type="evidence" value="ECO:0007669"/>
    <property type="project" value="TreeGrafter"/>
</dbReference>
<keyword evidence="5 11" id="KW-1133">Transmembrane helix</keyword>
<evidence type="ECO:0000256" key="5">
    <source>
        <dbReference type="ARBA" id="ARBA00022989"/>
    </source>
</evidence>
<keyword evidence="9" id="KW-1015">Disulfide bond</keyword>
<evidence type="ECO:0000256" key="4">
    <source>
        <dbReference type="ARBA" id="ARBA00022692"/>
    </source>
</evidence>
<feature type="region of interest" description="Disordered" evidence="10">
    <location>
        <begin position="530"/>
        <end position="627"/>
    </location>
</feature>
<dbReference type="GO" id="GO:0005283">
    <property type="term" value="F:amino acid:sodium symporter activity"/>
    <property type="evidence" value="ECO:0007669"/>
    <property type="project" value="TreeGrafter"/>
</dbReference>
<feature type="binding site" evidence="8">
    <location>
        <position position="217"/>
    </location>
    <ligand>
        <name>Na(+)</name>
        <dbReference type="ChEBI" id="CHEBI:29101"/>
        <label>1</label>
    </ligand>
</feature>
<dbReference type="PANTHER" id="PTHR11616:SF321">
    <property type="entry name" value="SODIUM-DEPENDENT NUTRIENT AMINO ACID TRANSPORTER 1-RELATED"/>
    <property type="match status" value="1"/>
</dbReference>
<evidence type="ECO:0000256" key="6">
    <source>
        <dbReference type="ARBA" id="ARBA00023136"/>
    </source>
</evidence>
<feature type="transmembrane region" description="Helical" evidence="11">
    <location>
        <begin position="33"/>
        <end position="58"/>
    </location>
</feature>
<dbReference type="PROSITE" id="PS50267">
    <property type="entry name" value="NA_NEUROTRAN_SYMP_3"/>
    <property type="match status" value="1"/>
</dbReference>
<feature type="binding site" evidence="8">
    <location>
        <position position="318"/>
    </location>
    <ligand>
        <name>Na(+)</name>
        <dbReference type="ChEBI" id="CHEBI:29101"/>
        <label>1</label>
    </ligand>
</feature>
<evidence type="ECO:0000256" key="9">
    <source>
        <dbReference type="PIRSR" id="PIRSR600175-2"/>
    </source>
</evidence>
<keyword evidence="13" id="KW-1185">Reference proteome</keyword>
<dbReference type="InterPro" id="IPR000175">
    <property type="entry name" value="Na/ntran_symport"/>
</dbReference>
<evidence type="ECO:0000256" key="1">
    <source>
        <dbReference type="ARBA" id="ARBA00004141"/>
    </source>
</evidence>
<evidence type="ECO:0000313" key="13">
    <source>
        <dbReference type="Proteomes" id="UP001209878"/>
    </source>
</evidence>
<name>A0AAD9NVV0_RIDPI</name>
<keyword evidence="4 11" id="KW-0812">Transmembrane</keyword>
<keyword evidence="8" id="KW-0915">Sodium</keyword>
<feature type="binding site" evidence="8">
    <location>
        <position position="317"/>
    </location>
    <ligand>
        <name>Na(+)</name>
        <dbReference type="ChEBI" id="CHEBI:29101"/>
        <label>1</label>
    </ligand>
</feature>
<feature type="transmembrane region" description="Helical" evidence="11">
    <location>
        <begin position="419"/>
        <end position="438"/>
    </location>
</feature>
<dbReference type="AlphaFoldDB" id="A0AAD9NVV0"/>
<dbReference type="GO" id="GO:0046872">
    <property type="term" value="F:metal ion binding"/>
    <property type="evidence" value="ECO:0007669"/>
    <property type="project" value="UniProtKB-KW"/>
</dbReference>
<comment type="caution">
    <text evidence="12">The sequence shown here is derived from an EMBL/GenBank/DDBJ whole genome shotgun (WGS) entry which is preliminary data.</text>
</comment>
<reference evidence="12" key="1">
    <citation type="journal article" date="2023" name="Mol. Biol. Evol.">
        <title>Third-Generation Sequencing Reveals the Adaptive Role of the Epigenome in Three Deep-Sea Polychaetes.</title>
        <authorList>
            <person name="Perez M."/>
            <person name="Aroh O."/>
            <person name="Sun Y."/>
            <person name="Lan Y."/>
            <person name="Juniper S.K."/>
            <person name="Young C.R."/>
            <person name="Angers B."/>
            <person name="Qian P.Y."/>
        </authorList>
    </citation>
    <scope>NUCLEOTIDE SEQUENCE</scope>
    <source>
        <strain evidence="12">R07B-5</strain>
    </source>
</reference>
<feature type="disulfide bond" evidence="9">
    <location>
        <begin position="70"/>
        <end position="79"/>
    </location>
</feature>
<sequence length="627" mass="70775">MPLFFLEVSYGQFASLSPITVWRMSPFFKGIGYGMVIISAVVCIYYNMIIAWTLHYFFNSFYAELPWSTCNNKWNTPQCLDSKRRAGLNMTNVTLNGGAKWRTPSEEYSVLISVDRGGVLHISDGIDNMGSIQLDLLGCLALAWVFVFLCLIKGVQSSGRVVYVTATFPYIVLLILFVRGVTLPGAIDGIKYYIIPQWEKLLDLTVWAEAAMQIFYSIGAAWGALITMSSYNRFHNNCYRDACVVPILNCATSIFAGFVIFSIIGFMAHETGSPIESVVTQGPGLVFVVYPEAVVHMPVSQLWSVLFFLMVFTIGLDSQFGMFETMTSAFTDEFPHLFKKRKLLLTAGLCTMEFILGIPCTMNGGIYFLQIMDWYSSTFSLMILSFTECVVIAWIYGVNRFYEDIELMIGYKPNLWWSLCWRFITPMTIVFVFMFTVIQHTPVKYGTYEYPPWAILVGWTMAVSSIIPLPLFFIIKFHQSSGRCCERIQSQMKPSSTWGPALDVDRGRYIETLLKAKSGSTILDLNVVPSLSSKKKRKKGHKHHHVSTGHHKHHSVSTGHHKHHSASIGHHKHHSASIGHHKHHSVSTGHHKHHSASIGHHKHHSASIGHHKHHSVSTGHHKHHTTV</sequence>
<comment type="subcellular location">
    <subcellularLocation>
        <location evidence="1">Membrane</location>
        <topology evidence="1">Multi-pass membrane protein</topology>
    </subcellularLocation>
</comment>
<proteinExistence type="inferred from homology"/>
<organism evidence="12 13">
    <name type="scientific">Ridgeia piscesae</name>
    <name type="common">Tubeworm</name>
    <dbReference type="NCBI Taxonomy" id="27915"/>
    <lineage>
        <taxon>Eukaryota</taxon>
        <taxon>Metazoa</taxon>
        <taxon>Spiralia</taxon>
        <taxon>Lophotrochozoa</taxon>
        <taxon>Annelida</taxon>
        <taxon>Polychaeta</taxon>
        <taxon>Sedentaria</taxon>
        <taxon>Canalipalpata</taxon>
        <taxon>Sabellida</taxon>
        <taxon>Siboglinidae</taxon>
        <taxon>Ridgeia</taxon>
    </lineage>
</organism>
<evidence type="ECO:0000256" key="3">
    <source>
        <dbReference type="ARBA" id="ARBA00022448"/>
    </source>
</evidence>
<keyword evidence="3" id="KW-0813">Transport</keyword>
<dbReference type="PANTHER" id="PTHR11616">
    <property type="entry name" value="SODIUM/CHLORIDE DEPENDENT TRANSPORTER"/>
    <property type="match status" value="1"/>
</dbReference>
<keyword evidence="8" id="KW-0479">Metal-binding</keyword>
<comment type="similarity">
    <text evidence="2">Belongs to the sodium:neurotransmitter symporter (SNF) (TC 2.A.22) family.</text>
</comment>
<feature type="transmembrane region" description="Helical" evidence="11">
    <location>
        <begin position="243"/>
        <end position="268"/>
    </location>
</feature>
<feature type="transmembrane region" description="Helical" evidence="11">
    <location>
        <begin position="374"/>
        <end position="398"/>
    </location>
</feature>
<feature type="transmembrane region" description="Helical" evidence="11">
    <location>
        <begin position="161"/>
        <end position="178"/>
    </location>
</feature>
<evidence type="ECO:0000256" key="2">
    <source>
        <dbReference type="ARBA" id="ARBA00006459"/>
    </source>
</evidence>
<feature type="compositionally biased region" description="Basic residues" evidence="10">
    <location>
        <begin position="533"/>
        <end position="627"/>
    </location>
</feature>
<evidence type="ECO:0000256" key="8">
    <source>
        <dbReference type="PIRSR" id="PIRSR600175-1"/>
    </source>
</evidence>
<accession>A0AAD9NVV0</accession>
<dbReference type="SUPFAM" id="SSF161070">
    <property type="entry name" value="SNF-like"/>
    <property type="match status" value="1"/>
</dbReference>
<feature type="transmembrane region" description="Helical" evidence="11">
    <location>
        <begin position="210"/>
        <end position="231"/>
    </location>
</feature>
<dbReference type="PRINTS" id="PR00176">
    <property type="entry name" value="NANEUSMPORT"/>
</dbReference>
<keyword evidence="7" id="KW-0325">Glycoprotein</keyword>
<evidence type="ECO:0000256" key="10">
    <source>
        <dbReference type="SAM" id="MobiDB-lite"/>
    </source>
</evidence>
<dbReference type="Pfam" id="PF00209">
    <property type="entry name" value="SNF"/>
    <property type="match status" value="1"/>
</dbReference>
<dbReference type="Proteomes" id="UP001209878">
    <property type="component" value="Unassembled WGS sequence"/>
</dbReference>
<feature type="binding site" evidence="8">
    <location>
        <position position="249"/>
    </location>
    <ligand>
        <name>Na(+)</name>
        <dbReference type="ChEBI" id="CHEBI:29101"/>
        <label>1</label>
    </ligand>
</feature>
<feature type="transmembrane region" description="Helical" evidence="11">
    <location>
        <begin position="450"/>
        <end position="473"/>
    </location>
</feature>